<dbReference type="Proteomes" id="UP000751190">
    <property type="component" value="Unassembled WGS sequence"/>
</dbReference>
<evidence type="ECO:0000313" key="9">
    <source>
        <dbReference type="Proteomes" id="UP000751190"/>
    </source>
</evidence>
<keyword evidence="4 6" id="KW-0472">Membrane</keyword>
<feature type="region of interest" description="Disordered" evidence="5">
    <location>
        <begin position="116"/>
        <end position="144"/>
    </location>
</feature>
<dbReference type="SMART" id="SM00671">
    <property type="entry name" value="SEL1"/>
    <property type="match status" value="2"/>
</dbReference>
<feature type="domain" description="EamA" evidence="7">
    <location>
        <begin position="152"/>
        <end position="291"/>
    </location>
</feature>
<evidence type="ECO:0000256" key="6">
    <source>
        <dbReference type="SAM" id="Phobius"/>
    </source>
</evidence>
<organism evidence="8 9">
    <name type="scientific">Diacronema lutheri</name>
    <name type="common">Unicellular marine alga</name>
    <name type="synonym">Monochrysis lutheri</name>
    <dbReference type="NCBI Taxonomy" id="2081491"/>
    <lineage>
        <taxon>Eukaryota</taxon>
        <taxon>Haptista</taxon>
        <taxon>Haptophyta</taxon>
        <taxon>Pavlovophyceae</taxon>
        <taxon>Pavlovales</taxon>
        <taxon>Pavlovaceae</taxon>
        <taxon>Diacronema</taxon>
    </lineage>
</organism>
<dbReference type="OMA" id="YARIPIG"/>
<feature type="transmembrane region" description="Helical" evidence="6">
    <location>
        <begin position="276"/>
        <end position="294"/>
    </location>
</feature>
<reference evidence="8" key="1">
    <citation type="submission" date="2021-05" db="EMBL/GenBank/DDBJ databases">
        <title>The genome of the haptophyte Pavlova lutheri (Diacronema luteri, Pavlovales) - a model for lipid biosynthesis in eukaryotic algae.</title>
        <authorList>
            <person name="Hulatt C.J."/>
            <person name="Posewitz M.C."/>
        </authorList>
    </citation>
    <scope>NUCLEOTIDE SEQUENCE</scope>
    <source>
        <strain evidence="8">NIVA-4/92</strain>
    </source>
</reference>
<feature type="transmembrane region" description="Helical" evidence="6">
    <location>
        <begin position="181"/>
        <end position="200"/>
    </location>
</feature>
<proteinExistence type="predicted"/>
<dbReference type="InterPro" id="IPR037185">
    <property type="entry name" value="EmrE-like"/>
</dbReference>
<evidence type="ECO:0000256" key="2">
    <source>
        <dbReference type="ARBA" id="ARBA00022692"/>
    </source>
</evidence>
<dbReference type="GO" id="GO:0016020">
    <property type="term" value="C:membrane"/>
    <property type="evidence" value="ECO:0007669"/>
    <property type="project" value="UniProtKB-SubCell"/>
</dbReference>
<dbReference type="PANTHER" id="PTHR22911">
    <property type="entry name" value="ACYL-MALONYL CONDENSING ENZYME-RELATED"/>
    <property type="match status" value="1"/>
</dbReference>
<evidence type="ECO:0000256" key="4">
    <source>
        <dbReference type="ARBA" id="ARBA00023136"/>
    </source>
</evidence>
<keyword evidence="2 6" id="KW-0812">Transmembrane</keyword>
<dbReference type="Pfam" id="PF00892">
    <property type="entry name" value="EamA"/>
    <property type="match status" value="2"/>
</dbReference>
<evidence type="ECO:0000259" key="7">
    <source>
        <dbReference type="Pfam" id="PF00892"/>
    </source>
</evidence>
<dbReference type="Gene3D" id="1.25.40.10">
    <property type="entry name" value="Tetratricopeptide repeat domain"/>
    <property type="match status" value="1"/>
</dbReference>
<feature type="transmembrane region" description="Helical" evidence="6">
    <location>
        <begin position="404"/>
        <end position="423"/>
    </location>
</feature>
<dbReference type="Pfam" id="PF08238">
    <property type="entry name" value="Sel1"/>
    <property type="match status" value="3"/>
</dbReference>
<evidence type="ECO:0000313" key="8">
    <source>
        <dbReference type="EMBL" id="KAG8459126.1"/>
    </source>
</evidence>
<sequence length="502" mass="51679">MQLQDGTRDEPSAVEMFLEAAEQGDALSQFEIAEALLRGEGVAQDEALAMSWMRKAAAQGHALAQHSLAECLEAGRGVARDPVEAALWFRRAEAHGDATAVRAVGWKARLGGMRPVDDPPPAPLAVPAEAPTATRDGEANADTGLARQERTRGALLVGGSAFAFATSSLLVRVALDEGFGSSAVAFYNGALRLLLCALFVALRGADSRHGALCAGRDWRFVALCALRQTSGVVSILCSFGAYARIPIGDATSLIYSSPVWAVLIAAFWLREPLTRARLVASALVCAGVVLVAKADRRRVGSAAVPAELHASMQSVVGSVLALTAAVALATMVVTTRAIGTQQDAVALTMWLGGLLSASALAAMAATGEGLAPADATARSWLALVGLALTSLVANVCLNLGLQRLDAAPAAVISSLELLFAYFFQSALLGQPLRPAAVVGGALIAASALGTSYAATTAIRPSVPMAERDEVRPDAGVVAIGIGGAVEPSPQRKLGLARPQQPA</sequence>
<feature type="compositionally biased region" description="Low complexity" evidence="5">
    <location>
        <begin position="125"/>
        <end position="134"/>
    </location>
</feature>
<dbReference type="EMBL" id="JAGTXO010000044">
    <property type="protein sequence ID" value="KAG8459126.1"/>
    <property type="molecule type" value="Genomic_DNA"/>
</dbReference>
<feature type="transmembrane region" description="Helical" evidence="6">
    <location>
        <begin position="377"/>
        <end position="397"/>
    </location>
</feature>
<feature type="transmembrane region" description="Helical" evidence="6">
    <location>
        <begin position="253"/>
        <end position="269"/>
    </location>
</feature>
<feature type="transmembrane region" description="Helical" evidence="6">
    <location>
        <begin position="435"/>
        <end position="454"/>
    </location>
</feature>
<dbReference type="Gene3D" id="1.10.3730.20">
    <property type="match status" value="1"/>
</dbReference>
<evidence type="ECO:0000256" key="5">
    <source>
        <dbReference type="SAM" id="MobiDB-lite"/>
    </source>
</evidence>
<name>A0A8J6C5D1_DIALT</name>
<protein>
    <recommendedName>
        <fullName evidence="7">EamA domain-containing protein</fullName>
    </recommendedName>
</protein>
<dbReference type="InterPro" id="IPR000620">
    <property type="entry name" value="EamA_dom"/>
</dbReference>
<dbReference type="PANTHER" id="PTHR22911:SF6">
    <property type="entry name" value="SOLUTE CARRIER FAMILY 35 MEMBER G1"/>
    <property type="match status" value="1"/>
</dbReference>
<keyword evidence="9" id="KW-1185">Reference proteome</keyword>
<comment type="caution">
    <text evidence="8">The sequence shown here is derived from an EMBL/GenBank/DDBJ whole genome shotgun (WGS) entry which is preliminary data.</text>
</comment>
<keyword evidence="3 6" id="KW-1133">Transmembrane helix</keyword>
<comment type="subcellular location">
    <subcellularLocation>
        <location evidence="1">Membrane</location>
        <topology evidence="1">Multi-pass membrane protein</topology>
    </subcellularLocation>
</comment>
<gene>
    <name evidence="8" type="ORF">KFE25_002533</name>
</gene>
<feature type="transmembrane region" description="Helical" evidence="6">
    <location>
        <begin position="154"/>
        <end position="175"/>
    </location>
</feature>
<feature type="transmembrane region" description="Helical" evidence="6">
    <location>
        <begin position="314"/>
        <end position="333"/>
    </location>
</feature>
<evidence type="ECO:0000256" key="1">
    <source>
        <dbReference type="ARBA" id="ARBA00004141"/>
    </source>
</evidence>
<dbReference type="InterPro" id="IPR011990">
    <property type="entry name" value="TPR-like_helical_dom_sf"/>
</dbReference>
<accession>A0A8J6C5D1</accession>
<dbReference type="SUPFAM" id="SSF81901">
    <property type="entry name" value="HCP-like"/>
    <property type="match status" value="1"/>
</dbReference>
<feature type="domain" description="EamA" evidence="7">
    <location>
        <begin position="317"/>
        <end position="451"/>
    </location>
</feature>
<feature type="transmembrane region" description="Helical" evidence="6">
    <location>
        <begin position="220"/>
        <end position="241"/>
    </location>
</feature>
<dbReference type="OrthoDB" id="2384430at2759"/>
<dbReference type="AlphaFoldDB" id="A0A8J6C5D1"/>
<dbReference type="SUPFAM" id="SSF103481">
    <property type="entry name" value="Multidrug resistance efflux transporter EmrE"/>
    <property type="match status" value="2"/>
</dbReference>
<dbReference type="InterPro" id="IPR006597">
    <property type="entry name" value="Sel1-like"/>
</dbReference>
<feature type="transmembrane region" description="Helical" evidence="6">
    <location>
        <begin position="345"/>
        <end position="365"/>
    </location>
</feature>
<evidence type="ECO:0000256" key="3">
    <source>
        <dbReference type="ARBA" id="ARBA00022989"/>
    </source>
</evidence>